<dbReference type="PROSITE" id="PS50110">
    <property type="entry name" value="RESPONSE_REGULATORY"/>
    <property type="match status" value="1"/>
</dbReference>
<comment type="caution">
    <text evidence="4">The sequence shown here is derived from an EMBL/GenBank/DDBJ whole genome shotgun (WGS) entry which is preliminary data.</text>
</comment>
<gene>
    <name evidence="4" type="ORF">D9R08_15380</name>
</gene>
<dbReference type="Gene3D" id="3.40.50.2300">
    <property type="match status" value="1"/>
</dbReference>
<dbReference type="PANTHER" id="PTHR44591:SF3">
    <property type="entry name" value="RESPONSE REGULATORY DOMAIN-CONTAINING PROTEIN"/>
    <property type="match status" value="1"/>
</dbReference>
<feature type="domain" description="Response regulatory" evidence="3">
    <location>
        <begin position="2"/>
        <end position="121"/>
    </location>
</feature>
<accession>A0A3L9Y2D1</accession>
<name>A0A3L9Y2D1_9RHOB</name>
<dbReference type="Proteomes" id="UP000281343">
    <property type="component" value="Unassembled WGS sequence"/>
</dbReference>
<dbReference type="PANTHER" id="PTHR44591">
    <property type="entry name" value="STRESS RESPONSE REGULATOR PROTEIN 1"/>
    <property type="match status" value="1"/>
</dbReference>
<dbReference type="GO" id="GO:0000160">
    <property type="term" value="P:phosphorelay signal transduction system"/>
    <property type="evidence" value="ECO:0007669"/>
    <property type="project" value="InterPro"/>
</dbReference>
<reference evidence="4 5" key="1">
    <citation type="submission" date="2018-10" db="EMBL/GenBank/DDBJ databases">
        <authorList>
            <person name="Jung H.S."/>
            <person name="Jeon C.O."/>
        </authorList>
    </citation>
    <scope>NUCLEOTIDE SEQUENCE [LARGE SCALE GENOMIC DNA]</scope>
    <source>
        <strain evidence="4 5">MA-7-27</strain>
    </source>
</reference>
<dbReference type="InterPro" id="IPR001789">
    <property type="entry name" value="Sig_transdc_resp-reg_receiver"/>
</dbReference>
<dbReference type="InterPro" id="IPR050595">
    <property type="entry name" value="Bact_response_regulator"/>
</dbReference>
<sequence length="317" mass="34982">MKILAVDDDPDFLTLFESTLTRLGYANVTFVTSGAEALELLSNTQVPFDCFILDIQMPEMNGIELCEEIRAIPEYEETPIVMNTILADRAHIDQAFAAGATDYLTKPIDEIEINTRLGVLHTLVRERLRTQHAINHGGADVFATPSYRFADQIPMRRVAGTIEYLALENYLKTLGVFRALSTKAVGFHVLNGQQLFDEAGPSIFSEVMIDVATCISDCLKTSSRMISYAGKGDFVCLLSRVEALDAFELGDTLRISIAEFGHIYDELNIHLPMVSVGPAVGCKALHMAAPTRILDEAILNARSAARHFTGFSQSMDR</sequence>
<protein>
    <submittedName>
        <fullName evidence="4">Response regulator</fullName>
    </submittedName>
</protein>
<dbReference type="OrthoDB" id="7326651at2"/>
<organism evidence="4 5">
    <name type="scientific">Rhodophyticola porphyridii</name>
    <dbReference type="NCBI Taxonomy" id="1852017"/>
    <lineage>
        <taxon>Bacteria</taxon>
        <taxon>Pseudomonadati</taxon>
        <taxon>Pseudomonadota</taxon>
        <taxon>Alphaproteobacteria</taxon>
        <taxon>Rhodobacterales</taxon>
        <taxon>Roseobacteraceae</taxon>
        <taxon>Rhodophyticola</taxon>
    </lineage>
</organism>
<dbReference type="SUPFAM" id="SSF52172">
    <property type="entry name" value="CheY-like"/>
    <property type="match status" value="1"/>
</dbReference>
<evidence type="ECO:0000256" key="2">
    <source>
        <dbReference type="PROSITE-ProRule" id="PRU00169"/>
    </source>
</evidence>
<proteinExistence type="predicted"/>
<evidence type="ECO:0000259" key="3">
    <source>
        <dbReference type="PROSITE" id="PS50110"/>
    </source>
</evidence>
<dbReference type="AlphaFoldDB" id="A0A3L9Y2D1"/>
<dbReference type="EMBL" id="RCNT01000008">
    <property type="protein sequence ID" value="RMA41237.1"/>
    <property type="molecule type" value="Genomic_DNA"/>
</dbReference>
<dbReference type="InterPro" id="IPR011006">
    <property type="entry name" value="CheY-like_superfamily"/>
</dbReference>
<dbReference type="Pfam" id="PF00072">
    <property type="entry name" value="Response_reg"/>
    <property type="match status" value="1"/>
</dbReference>
<keyword evidence="1 2" id="KW-0597">Phosphoprotein</keyword>
<dbReference type="RefSeq" id="WP_121898956.1">
    <property type="nucleotide sequence ID" value="NZ_RCNT01000008.1"/>
</dbReference>
<evidence type="ECO:0000313" key="5">
    <source>
        <dbReference type="Proteomes" id="UP000281343"/>
    </source>
</evidence>
<evidence type="ECO:0000256" key="1">
    <source>
        <dbReference type="ARBA" id="ARBA00022553"/>
    </source>
</evidence>
<keyword evidence="5" id="KW-1185">Reference proteome</keyword>
<dbReference type="SMART" id="SM00448">
    <property type="entry name" value="REC"/>
    <property type="match status" value="1"/>
</dbReference>
<evidence type="ECO:0000313" key="4">
    <source>
        <dbReference type="EMBL" id="RMA41237.1"/>
    </source>
</evidence>
<feature type="modified residue" description="4-aspartylphosphate" evidence="2">
    <location>
        <position position="54"/>
    </location>
</feature>